<dbReference type="Proteomes" id="UP000436911">
    <property type="component" value="Unassembled WGS sequence"/>
</dbReference>
<evidence type="ECO:0000313" key="8">
    <source>
        <dbReference type="EMBL" id="KAA3528422.1"/>
    </source>
</evidence>
<feature type="transmembrane region" description="Helical" evidence="6">
    <location>
        <begin position="27"/>
        <end position="48"/>
    </location>
</feature>
<dbReference type="Gene3D" id="1.20.120.1220">
    <property type="match status" value="1"/>
</dbReference>
<dbReference type="AlphaFoldDB" id="A0A368NVB7"/>
<accession>A0A368NVB7</accession>
<dbReference type="Proteomes" id="UP000440716">
    <property type="component" value="Unassembled WGS sequence"/>
</dbReference>
<feature type="domain" description="Prepilin type IV endopeptidase peptidase" evidence="7">
    <location>
        <begin position="8"/>
        <end position="112"/>
    </location>
</feature>
<keyword evidence="5 6" id="KW-0472">Membrane</keyword>
<evidence type="ECO:0000256" key="2">
    <source>
        <dbReference type="ARBA" id="ARBA00022475"/>
    </source>
</evidence>
<dbReference type="InterPro" id="IPR052218">
    <property type="entry name" value="Preflagellin_Peptidase"/>
</dbReference>
<dbReference type="EMBL" id="QUSG01000004">
    <property type="protein sequence ID" value="KAA3528422.1"/>
    <property type="molecule type" value="Genomic_DNA"/>
</dbReference>
<dbReference type="PANTHER" id="PTHR36506:SF1">
    <property type="entry name" value="PREFLAGELLIN PEPTIDASE"/>
    <property type="match status" value="1"/>
</dbReference>
<proteinExistence type="predicted"/>
<gene>
    <name evidence="8" type="ORF">DXT89_10450</name>
    <name evidence="9" type="ORF">GOZ88_12925</name>
</gene>
<evidence type="ECO:0000313" key="9">
    <source>
        <dbReference type="EMBL" id="MVA57004.1"/>
    </source>
</evidence>
<evidence type="ECO:0000313" key="10">
    <source>
        <dbReference type="Proteomes" id="UP000436911"/>
    </source>
</evidence>
<feature type="transmembrane region" description="Helical" evidence="6">
    <location>
        <begin position="144"/>
        <end position="167"/>
    </location>
</feature>
<evidence type="ECO:0000256" key="3">
    <source>
        <dbReference type="ARBA" id="ARBA00022692"/>
    </source>
</evidence>
<name>A0A368NVB7_AGRVI</name>
<dbReference type="PANTHER" id="PTHR36506">
    <property type="entry name" value="PREFLAGELLIN PEPTIDASE"/>
    <property type="match status" value="1"/>
</dbReference>
<dbReference type="InterPro" id="IPR000045">
    <property type="entry name" value="Prepilin_IV_endopep_pep"/>
</dbReference>
<feature type="transmembrane region" description="Helical" evidence="6">
    <location>
        <begin position="88"/>
        <end position="118"/>
    </location>
</feature>
<dbReference type="OrthoDB" id="5329005at2"/>
<evidence type="ECO:0000259" key="7">
    <source>
        <dbReference type="Pfam" id="PF01478"/>
    </source>
</evidence>
<organism evidence="9 11">
    <name type="scientific">Agrobacterium vitis</name>
    <name type="common">Rhizobium vitis</name>
    <dbReference type="NCBI Taxonomy" id="373"/>
    <lineage>
        <taxon>Bacteria</taxon>
        <taxon>Pseudomonadati</taxon>
        <taxon>Pseudomonadota</taxon>
        <taxon>Alphaproteobacteria</taxon>
        <taxon>Hyphomicrobiales</taxon>
        <taxon>Rhizobiaceae</taxon>
        <taxon>Rhizobium/Agrobacterium group</taxon>
        <taxon>Agrobacterium</taxon>
    </lineage>
</organism>
<dbReference type="GO" id="GO:0005886">
    <property type="term" value="C:plasma membrane"/>
    <property type="evidence" value="ECO:0007669"/>
    <property type="project" value="UniProtKB-SubCell"/>
</dbReference>
<protein>
    <submittedName>
        <fullName evidence="9">Peptidase</fullName>
    </submittedName>
</protein>
<evidence type="ECO:0000256" key="6">
    <source>
        <dbReference type="SAM" id="Phobius"/>
    </source>
</evidence>
<evidence type="ECO:0000313" key="11">
    <source>
        <dbReference type="Proteomes" id="UP000440716"/>
    </source>
</evidence>
<keyword evidence="4 6" id="KW-1133">Transmembrane helix</keyword>
<evidence type="ECO:0000256" key="1">
    <source>
        <dbReference type="ARBA" id="ARBA00004651"/>
    </source>
</evidence>
<comment type="subcellular location">
    <subcellularLocation>
        <location evidence="1">Cell membrane</location>
        <topology evidence="1">Multi-pass membrane protein</topology>
    </subcellularLocation>
</comment>
<dbReference type="EMBL" id="WPHU01000005">
    <property type="protein sequence ID" value="MVA57004.1"/>
    <property type="molecule type" value="Genomic_DNA"/>
</dbReference>
<evidence type="ECO:0000256" key="5">
    <source>
        <dbReference type="ARBA" id="ARBA00023136"/>
    </source>
</evidence>
<sequence>MLAVTLSLIFPLCLAMAAFTDLFEMKIPNAIPLVLLIGFGALAFVLGLPLGLTGLHLAAGLIVFFGCFTLFAVNVMGGGDAKLLTAAAVWYGFNISLVEFLIEVAVFGGVLTLMILALRSQANTVMALGLRLPRSLIVEKKIPYGIAIAIGGFCSFLSAPVVTLALATVSPK</sequence>
<dbReference type="Pfam" id="PF01478">
    <property type="entry name" value="Peptidase_A24"/>
    <property type="match status" value="1"/>
</dbReference>
<comment type="caution">
    <text evidence="9">The sequence shown here is derived from an EMBL/GenBank/DDBJ whole genome shotgun (WGS) entry which is preliminary data.</text>
</comment>
<evidence type="ECO:0000256" key="4">
    <source>
        <dbReference type="ARBA" id="ARBA00022989"/>
    </source>
</evidence>
<keyword evidence="2" id="KW-1003">Cell membrane</keyword>
<reference evidence="8 10" key="1">
    <citation type="submission" date="2018-08" db="EMBL/GenBank/DDBJ databases">
        <title>Genome sequencing of Agrobacterium vitis strain ICMP 10754.</title>
        <authorList>
            <person name="Visnovsky S.B."/>
            <person name="Pitman A.R."/>
        </authorList>
    </citation>
    <scope>NUCLEOTIDE SEQUENCE [LARGE SCALE GENOMIC DNA]</scope>
    <source>
        <strain evidence="8 10">ICMP 10754</strain>
    </source>
</reference>
<dbReference type="GeneID" id="60681125"/>
<dbReference type="RefSeq" id="WP_060719370.1">
    <property type="nucleotide sequence ID" value="NZ_CP055265.1"/>
</dbReference>
<keyword evidence="3 6" id="KW-0812">Transmembrane</keyword>
<feature type="transmembrane region" description="Helical" evidence="6">
    <location>
        <begin position="55"/>
        <end position="76"/>
    </location>
</feature>
<reference evidence="9 11" key="2">
    <citation type="submission" date="2019-12" db="EMBL/GenBank/DDBJ databases">
        <title>Whole-genome sequencing of Allorhizobium vitis.</title>
        <authorList>
            <person name="Gan H.M."/>
            <person name="Szegedi E."/>
            <person name="Burr T."/>
            <person name="Savka M.A."/>
        </authorList>
    </citation>
    <scope>NUCLEOTIDE SEQUENCE [LARGE SCALE GENOMIC DNA]</scope>
    <source>
        <strain evidence="9 11">CG415</strain>
    </source>
</reference>
<dbReference type="GO" id="GO:0004190">
    <property type="term" value="F:aspartic-type endopeptidase activity"/>
    <property type="evidence" value="ECO:0007669"/>
    <property type="project" value="InterPro"/>
</dbReference>